<organism evidence="3 4">
    <name type="scientific">Imhoffiella purpurea</name>
    <dbReference type="NCBI Taxonomy" id="1249627"/>
    <lineage>
        <taxon>Bacteria</taxon>
        <taxon>Pseudomonadati</taxon>
        <taxon>Pseudomonadota</taxon>
        <taxon>Gammaproteobacteria</taxon>
        <taxon>Chromatiales</taxon>
        <taxon>Chromatiaceae</taxon>
        <taxon>Imhoffiella</taxon>
    </lineage>
</organism>
<dbReference type="Pfam" id="PF14371">
    <property type="entry name" value="DUF4412"/>
    <property type="match status" value="1"/>
</dbReference>
<evidence type="ECO:0000256" key="1">
    <source>
        <dbReference type="SAM" id="MobiDB-lite"/>
    </source>
</evidence>
<dbReference type="OrthoDB" id="5761467at2"/>
<sequence>MTKHLARPILTAARLGLLVLATALLGLPAVFAGDEGLYIETVNRTSGLMGESPTEEVSKTYVAYGKMKVVSSQPDGANMILDPASGTMTFVNDTAKQYYQIDLKSMMEGMSQPGMEQMRAMMEQTRIKVEKTGETRKIGDWDCTKYEVTKTGMMEIQQEIWATTDVDIDLDRYTEMMSMSGPDGLLGDSEAAKSMRAEMEKIEGYPILTKTKMQMMGSNMESESEVTVIRKESVPESMFEIPSDYTKKDMMAPPSGQPHP</sequence>
<keyword evidence="4" id="KW-1185">Reference proteome</keyword>
<dbReference type="eggNOG" id="ENOG502ZB2I">
    <property type="taxonomic scope" value="Bacteria"/>
</dbReference>
<accession>W9V7Z7</accession>
<dbReference type="InterPro" id="IPR025524">
    <property type="entry name" value="DUF4412"/>
</dbReference>
<gene>
    <name evidence="3" type="ORF">D779_1291</name>
</gene>
<comment type="caution">
    <text evidence="3">The sequence shown here is derived from an EMBL/GenBank/DDBJ whole genome shotgun (WGS) entry which is preliminary data.</text>
</comment>
<dbReference type="AlphaFoldDB" id="W9V7Z7"/>
<proteinExistence type="predicted"/>
<evidence type="ECO:0000259" key="2">
    <source>
        <dbReference type="Pfam" id="PF14371"/>
    </source>
</evidence>
<feature type="domain" description="DUF4412" evidence="2">
    <location>
        <begin position="75"/>
        <end position="245"/>
    </location>
</feature>
<feature type="region of interest" description="Disordered" evidence="1">
    <location>
        <begin position="218"/>
        <end position="260"/>
    </location>
</feature>
<evidence type="ECO:0000313" key="4">
    <source>
        <dbReference type="Proteomes" id="UP000019460"/>
    </source>
</evidence>
<name>W9V7Z7_9GAMM</name>
<dbReference type="RefSeq" id="WP_043752477.1">
    <property type="nucleotide sequence ID" value="NZ_AONC01000025.1"/>
</dbReference>
<evidence type="ECO:0000313" key="3">
    <source>
        <dbReference type="EMBL" id="EXJ15549.1"/>
    </source>
</evidence>
<protein>
    <recommendedName>
        <fullName evidence="2">DUF4412 domain-containing protein</fullName>
    </recommendedName>
</protein>
<reference evidence="3 4" key="1">
    <citation type="submission" date="2012-11" db="EMBL/GenBank/DDBJ databases">
        <title>Genome assembly of Thiorhodococcus sp. AK35.</title>
        <authorList>
            <person name="Nupur N."/>
            <person name="Khatri I."/>
            <person name="Subramanian S."/>
            <person name="Pinnaka A."/>
        </authorList>
    </citation>
    <scope>NUCLEOTIDE SEQUENCE [LARGE SCALE GENOMIC DNA]</scope>
    <source>
        <strain evidence="3 4">AK35</strain>
    </source>
</reference>
<dbReference type="EMBL" id="AONC01000025">
    <property type="protein sequence ID" value="EXJ15549.1"/>
    <property type="molecule type" value="Genomic_DNA"/>
</dbReference>
<dbReference type="Proteomes" id="UP000019460">
    <property type="component" value="Unassembled WGS sequence"/>
</dbReference>